<dbReference type="EMBL" id="CM047587">
    <property type="protein sequence ID" value="KAI9906210.1"/>
    <property type="molecule type" value="Genomic_DNA"/>
</dbReference>
<keyword evidence="2" id="KW-1185">Reference proteome</keyword>
<evidence type="ECO:0000313" key="1">
    <source>
        <dbReference type="EMBL" id="KAI9906210.1"/>
    </source>
</evidence>
<sequence>MKERETSESALRASGQDESRQSRQQQRYGQQRGRGRYRGQQGGRGSFRGRCFKCGAIGHRQADCRSGDKNEHVFFATTQITSDWRIDSGATSHMTFCRDDFTTYEPLVTTLCISSADGGGGSVQFQALNGTKVTLTGVLHVPNLARRLISVPSLTDKGVTVVFRHKVSEISFRGEQLMEVCRMGKLYATVAETVNEVHDSRELMNAEEDVRQKCGMLASDTSPVVAWRVL</sequence>
<name>A0ACC0VIK4_9STRA</name>
<organism evidence="1 2">
    <name type="scientific">Peronosclerospora sorghi</name>
    <dbReference type="NCBI Taxonomy" id="230839"/>
    <lineage>
        <taxon>Eukaryota</taxon>
        <taxon>Sar</taxon>
        <taxon>Stramenopiles</taxon>
        <taxon>Oomycota</taxon>
        <taxon>Peronosporomycetes</taxon>
        <taxon>Peronosporales</taxon>
        <taxon>Peronosporaceae</taxon>
        <taxon>Peronosclerospora</taxon>
    </lineage>
</organism>
<gene>
    <name evidence="1" type="ORF">PsorP6_016366</name>
</gene>
<proteinExistence type="predicted"/>
<protein>
    <submittedName>
        <fullName evidence="1">Uncharacterized protein</fullName>
    </submittedName>
</protein>
<accession>A0ACC0VIK4</accession>
<dbReference type="Proteomes" id="UP001163321">
    <property type="component" value="Chromosome 8"/>
</dbReference>
<comment type="caution">
    <text evidence="1">The sequence shown here is derived from an EMBL/GenBank/DDBJ whole genome shotgun (WGS) entry which is preliminary data.</text>
</comment>
<reference evidence="1 2" key="1">
    <citation type="journal article" date="2022" name="bioRxiv">
        <title>The genome of the oomycete Peronosclerospora sorghi, a cosmopolitan pathogen of maize and sorghum, is inflated with dispersed pseudogenes.</title>
        <authorList>
            <person name="Fletcher K."/>
            <person name="Martin F."/>
            <person name="Isakeit T."/>
            <person name="Cavanaugh K."/>
            <person name="Magill C."/>
            <person name="Michelmore R."/>
        </authorList>
    </citation>
    <scope>NUCLEOTIDE SEQUENCE [LARGE SCALE GENOMIC DNA]</scope>
    <source>
        <strain evidence="1">P6</strain>
    </source>
</reference>
<evidence type="ECO:0000313" key="2">
    <source>
        <dbReference type="Proteomes" id="UP001163321"/>
    </source>
</evidence>